<evidence type="ECO:0000256" key="1">
    <source>
        <dbReference type="ARBA" id="ARBA00000085"/>
    </source>
</evidence>
<protein>
    <recommendedName>
        <fullName evidence="2">histidine kinase</fullName>
        <ecNumber evidence="2">2.7.13.3</ecNumber>
    </recommendedName>
</protein>
<evidence type="ECO:0000313" key="9">
    <source>
        <dbReference type="EMBL" id="SFK83148.1"/>
    </source>
</evidence>
<name>A0A1I4CPH9_9HYPH</name>
<dbReference type="EMBL" id="FOSL01000014">
    <property type="protein sequence ID" value="SFK83148.1"/>
    <property type="molecule type" value="Genomic_DNA"/>
</dbReference>
<dbReference type="PANTHER" id="PTHR41523:SF7">
    <property type="entry name" value="HISTIDINE KINASE"/>
    <property type="match status" value="1"/>
</dbReference>
<feature type="compositionally biased region" description="Gly residues" evidence="8">
    <location>
        <begin position="145"/>
        <end position="163"/>
    </location>
</feature>
<evidence type="ECO:0000256" key="7">
    <source>
        <dbReference type="ARBA" id="ARBA00022840"/>
    </source>
</evidence>
<dbReference type="AlphaFoldDB" id="A0A1I4CPH9"/>
<feature type="region of interest" description="Disordered" evidence="8">
    <location>
        <begin position="144"/>
        <end position="163"/>
    </location>
</feature>
<keyword evidence="4" id="KW-0808">Transferase</keyword>
<dbReference type="InterPro" id="IPR036890">
    <property type="entry name" value="HATPase_C_sf"/>
</dbReference>
<dbReference type="GO" id="GO:0004673">
    <property type="term" value="F:protein histidine kinase activity"/>
    <property type="evidence" value="ECO:0007669"/>
    <property type="project" value="UniProtKB-EC"/>
</dbReference>
<evidence type="ECO:0000256" key="3">
    <source>
        <dbReference type="ARBA" id="ARBA00022553"/>
    </source>
</evidence>
<dbReference type="SUPFAM" id="SSF55874">
    <property type="entry name" value="ATPase domain of HSP90 chaperone/DNA topoisomerase II/histidine kinase"/>
    <property type="match status" value="1"/>
</dbReference>
<sequence length="163" mass="16947">MTRESWQGADLADIVSDTVRPHAGGENRFRIEGPGIRLSPNAALAISMALHELGTNAVKYGALSTDHGHVVLVWHIEGADADRRLVLHWEESGGPPVAEPKRKGFGSRLIERALAAELGGDVRVEYAPSGLVCTIVAPLPAGQEVVGGRGDGTGSEAGSDPGG</sequence>
<keyword evidence="10" id="KW-1185">Reference proteome</keyword>
<reference evidence="9 10" key="1">
    <citation type="submission" date="2016-10" db="EMBL/GenBank/DDBJ databases">
        <authorList>
            <person name="Varghese N."/>
            <person name="Submissions S."/>
        </authorList>
    </citation>
    <scope>NUCLEOTIDE SEQUENCE [LARGE SCALE GENOMIC DNA]</scope>
    <source>
        <strain evidence="9 10">DSM 21822</strain>
    </source>
</reference>
<evidence type="ECO:0000256" key="4">
    <source>
        <dbReference type="ARBA" id="ARBA00022679"/>
    </source>
</evidence>
<gene>
    <name evidence="9" type="ORF">SAMN04488498_11424</name>
</gene>
<organism evidence="9 10">
    <name type="scientific">Neomesorhizobium albiziae</name>
    <dbReference type="NCBI Taxonomy" id="335020"/>
    <lineage>
        <taxon>Bacteria</taxon>
        <taxon>Pseudomonadati</taxon>
        <taxon>Pseudomonadota</taxon>
        <taxon>Alphaproteobacteria</taxon>
        <taxon>Hyphomicrobiales</taxon>
        <taxon>Phyllobacteriaceae</taxon>
        <taxon>Neomesorhizobium</taxon>
    </lineage>
</organism>
<dbReference type="EC" id="2.7.13.3" evidence="2"/>
<keyword evidence="5" id="KW-0547">Nucleotide-binding</keyword>
<evidence type="ECO:0000256" key="6">
    <source>
        <dbReference type="ARBA" id="ARBA00022777"/>
    </source>
</evidence>
<keyword evidence="6 9" id="KW-0418">Kinase</keyword>
<evidence type="ECO:0000256" key="8">
    <source>
        <dbReference type="SAM" id="MobiDB-lite"/>
    </source>
</evidence>
<proteinExistence type="predicted"/>
<dbReference type="Gene3D" id="3.30.565.10">
    <property type="entry name" value="Histidine kinase-like ATPase, C-terminal domain"/>
    <property type="match status" value="1"/>
</dbReference>
<comment type="catalytic activity">
    <reaction evidence="1">
        <text>ATP + protein L-histidine = ADP + protein N-phospho-L-histidine.</text>
        <dbReference type="EC" id="2.7.13.3"/>
    </reaction>
</comment>
<accession>A0A1I4CPH9</accession>
<keyword evidence="3" id="KW-0597">Phosphoprotein</keyword>
<dbReference type="Proteomes" id="UP000323300">
    <property type="component" value="Unassembled WGS sequence"/>
</dbReference>
<keyword evidence="7" id="KW-0067">ATP-binding</keyword>
<evidence type="ECO:0000256" key="5">
    <source>
        <dbReference type="ARBA" id="ARBA00022741"/>
    </source>
</evidence>
<dbReference type="GO" id="GO:0005524">
    <property type="term" value="F:ATP binding"/>
    <property type="evidence" value="ECO:0007669"/>
    <property type="project" value="UniProtKB-KW"/>
</dbReference>
<evidence type="ECO:0000313" key="10">
    <source>
        <dbReference type="Proteomes" id="UP000323300"/>
    </source>
</evidence>
<dbReference type="PANTHER" id="PTHR41523">
    <property type="entry name" value="TWO-COMPONENT SYSTEM SENSOR PROTEIN"/>
    <property type="match status" value="1"/>
</dbReference>
<evidence type="ECO:0000256" key="2">
    <source>
        <dbReference type="ARBA" id="ARBA00012438"/>
    </source>
</evidence>